<dbReference type="Pfam" id="PF00501">
    <property type="entry name" value="AMP-binding"/>
    <property type="match status" value="1"/>
</dbReference>
<dbReference type="PANTHER" id="PTHR43439">
    <property type="entry name" value="PHENYLACETATE-COENZYME A LIGASE"/>
    <property type="match status" value="1"/>
</dbReference>
<dbReference type="InterPro" id="IPR029058">
    <property type="entry name" value="AB_hydrolase_fold"/>
</dbReference>
<dbReference type="PANTHER" id="PTHR43439:SF2">
    <property type="entry name" value="ENZYME, PUTATIVE (JCVI)-RELATED"/>
    <property type="match status" value="1"/>
</dbReference>
<evidence type="ECO:0000259" key="4">
    <source>
        <dbReference type="Pfam" id="PF00975"/>
    </source>
</evidence>
<dbReference type="InterPro" id="IPR020845">
    <property type="entry name" value="AMP-binding_CS"/>
</dbReference>
<dbReference type="Pfam" id="PF00975">
    <property type="entry name" value="Thioesterase"/>
    <property type="match status" value="1"/>
</dbReference>
<organism evidence="5 6">
    <name type="scientific">Mycena metata</name>
    <dbReference type="NCBI Taxonomy" id="1033252"/>
    <lineage>
        <taxon>Eukaryota</taxon>
        <taxon>Fungi</taxon>
        <taxon>Dikarya</taxon>
        <taxon>Basidiomycota</taxon>
        <taxon>Agaricomycotina</taxon>
        <taxon>Agaricomycetes</taxon>
        <taxon>Agaricomycetidae</taxon>
        <taxon>Agaricales</taxon>
        <taxon>Marasmiineae</taxon>
        <taxon>Mycenaceae</taxon>
        <taxon>Mycena</taxon>
    </lineage>
</organism>
<gene>
    <name evidence="5" type="ORF">B0H16DRAFT_1715220</name>
</gene>
<keyword evidence="6" id="KW-1185">Reference proteome</keyword>
<evidence type="ECO:0000259" key="3">
    <source>
        <dbReference type="Pfam" id="PF00501"/>
    </source>
</evidence>
<dbReference type="SUPFAM" id="SSF56801">
    <property type="entry name" value="Acetyl-CoA synthetase-like"/>
    <property type="match status" value="1"/>
</dbReference>
<feature type="domain" description="AMP-dependent synthetase/ligase" evidence="3">
    <location>
        <begin position="24"/>
        <end position="338"/>
    </location>
</feature>
<dbReference type="EMBL" id="JARKIB010000016">
    <property type="protein sequence ID" value="KAJ7770560.1"/>
    <property type="molecule type" value="Genomic_DNA"/>
</dbReference>
<name>A0AAD7NQ89_9AGAR</name>
<keyword evidence="2" id="KW-0597">Phosphoprotein</keyword>
<reference evidence="5" key="1">
    <citation type="submission" date="2023-03" db="EMBL/GenBank/DDBJ databases">
        <title>Massive genome expansion in bonnet fungi (Mycena s.s.) driven by repeated elements and novel gene families across ecological guilds.</title>
        <authorList>
            <consortium name="Lawrence Berkeley National Laboratory"/>
            <person name="Harder C.B."/>
            <person name="Miyauchi S."/>
            <person name="Viragh M."/>
            <person name="Kuo A."/>
            <person name="Thoen E."/>
            <person name="Andreopoulos B."/>
            <person name="Lu D."/>
            <person name="Skrede I."/>
            <person name="Drula E."/>
            <person name="Henrissat B."/>
            <person name="Morin E."/>
            <person name="Kohler A."/>
            <person name="Barry K."/>
            <person name="LaButti K."/>
            <person name="Morin E."/>
            <person name="Salamov A."/>
            <person name="Lipzen A."/>
            <person name="Mereny Z."/>
            <person name="Hegedus B."/>
            <person name="Baldrian P."/>
            <person name="Stursova M."/>
            <person name="Weitz H."/>
            <person name="Taylor A."/>
            <person name="Grigoriev I.V."/>
            <person name="Nagy L.G."/>
            <person name="Martin F."/>
            <person name="Kauserud H."/>
        </authorList>
    </citation>
    <scope>NUCLEOTIDE SEQUENCE</scope>
    <source>
        <strain evidence="5">CBHHK182m</strain>
    </source>
</reference>
<dbReference type="InterPro" id="IPR001031">
    <property type="entry name" value="Thioesterase"/>
</dbReference>
<dbReference type="Proteomes" id="UP001215598">
    <property type="component" value="Unassembled WGS sequence"/>
</dbReference>
<feature type="domain" description="Thioesterase" evidence="4">
    <location>
        <begin position="676"/>
        <end position="771"/>
    </location>
</feature>
<accession>A0AAD7NQ89</accession>
<dbReference type="InterPro" id="IPR000873">
    <property type="entry name" value="AMP-dep_synth/lig_dom"/>
</dbReference>
<evidence type="ECO:0000313" key="6">
    <source>
        <dbReference type="Proteomes" id="UP001215598"/>
    </source>
</evidence>
<evidence type="ECO:0000313" key="5">
    <source>
        <dbReference type="EMBL" id="KAJ7770560.1"/>
    </source>
</evidence>
<dbReference type="InterPro" id="IPR051414">
    <property type="entry name" value="Adenylate-forming_Reductase"/>
</dbReference>
<evidence type="ECO:0000256" key="2">
    <source>
        <dbReference type="ARBA" id="ARBA00022553"/>
    </source>
</evidence>
<proteinExistence type="predicted"/>
<dbReference type="Gene3D" id="3.40.50.1820">
    <property type="entry name" value="alpha/beta hydrolase"/>
    <property type="match status" value="1"/>
</dbReference>
<dbReference type="Gene3D" id="3.40.50.12780">
    <property type="entry name" value="N-terminal domain of ligase-like"/>
    <property type="match status" value="1"/>
</dbReference>
<evidence type="ECO:0000256" key="1">
    <source>
        <dbReference type="ARBA" id="ARBA00022450"/>
    </source>
</evidence>
<dbReference type="Pfam" id="PF23562">
    <property type="entry name" value="AMP-binding_C_3"/>
    <property type="match status" value="1"/>
</dbReference>
<evidence type="ECO:0008006" key="7">
    <source>
        <dbReference type="Google" id="ProtNLM"/>
    </source>
</evidence>
<dbReference type="PROSITE" id="PS00455">
    <property type="entry name" value="AMP_BINDING"/>
    <property type="match status" value="1"/>
</dbReference>
<dbReference type="SUPFAM" id="SSF53474">
    <property type="entry name" value="alpha/beta-Hydrolases"/>
    <property type="match status" value="1"/>
</dbReference>
<sequence length="951" mass="105982">MTLPTYTPLPLDSEPFDILQAFAFQATKNPDHPVFRYESESGYEQITWSRAVKLFDTVAQILRRRVTSTIDYTHPPVIGILAATSSILYVSLVYGALRAGCTVFPLSPRNSDVATAHLIAESGITYLLVSADAHMQEIARKAKILLDSRSVHVNVIPAPTYEEISTTPDTEPGVLPPLLAIDDDDRVLMIAHSSGSTSFPKVIPLTHGFLRTTLRASEVRSVHASPMFHAPGFISVALAAYTGMTLGVFPPTMDAATPTPERVLASALVTKCTTLRCLPVFLEHWVNSPGDIEKLRSFSSVVFGSAPLAEVVGNTLEQNGVDLRLSYGITETGGIANATKHSGGWQYFEFLPNVSLFLVPVDGGDHSGSLFQLIIKALRHSSLIDCSMNRLAVTNMEIDGVRAFDTNDIVQQHPTNPNLYRVYGRVDDQIMHSNGEKTNPGPLEDILVRNSLIKAAIFFGRVKPHAGVLITPSEQVENLQLFRDAIWPTVEQVNKFAPAHSRLFKNARRRFTPFQVTPKGTLRRHAILEDYAQEIEDAYTDFDSASSSFSTVGFISEISMKATLEIVRGHIHANIHSCISDSENIFEAGGDRGIMQSLRNPTLKIPDINIESLPQDLVFTSPTITSLSASIYKLITRDPEDHVLKNTPYEGVSVSILDQKDRTVVRLRDSASGEFPLILVHGGAGTVYCYRYMQARFKTGLWAIQVTNETPRTSFIAQTDFYYQKIKESQPHGPYRIGGYSAGTFMACRIAILLEENGDEVAELALIDGSPFMRLFPNPEVDKSINFNDPRSLHDYYDHSVRNFCKLALTWNHPWWHKFSEIIWERWNDRMRDEDMSELMANTYHNLFDGLPGTFEFMLSLTVGDPKGYDELTAGLVEWTKKLRASVTLYKASDGAASKFPPELEEKWRAFGMDWGCENVRVVEVEGDHFEILNSDKLFDAMQNLDGQGEA</sequence>
<protein>
    <recommendedName>
        <fullName evidence="7">NRPS-like enzyme</fullName>
    </recommendedName>
</protein>
<comment type="caution">
    <text evidence="5">The sequence shown here is derived from an EMBL/GenBank/DDBJ whole genome shotgun (WGS) entry which is preliminary data.</text>
</comment>
<keyword evidence="1" id="KW-0596">Phosphopantetheine</keyword>
<dbReference type="AlphaFoldDB" id="A0AAD7NQ89"/>
<dbReference type="InterPro" id="IPR042099">
    <property type="entry name" value="ANL_N_sf"/>
</dbReference>